<dbReference type="RefSeq" id="WP_126161732.1">
    <property type="nucleotide sequence ID" value="NZ_RQPJ01000003.1"/>
</dbReference>
<sequence length="248" mass="27352">MKTLLNIMTTISLIVVFISCSSGDDGDTNTSTIPNPTQGPGNNSGNPTTTPPDSFTLIFPKNSEICQTGTAVANAPQRILINFKWAVSSNADYYELSVVESESYNEVANLRTTSTNQEVEIDKGKLYQWSVKSANDDGEFTSSQWSFYSIGEAVGNFVPYPAYNIQFEFDSLNDLLSIQWEASDEDGDFLNFDIVLYENDIQIFNQTDLTVNTSSNIPVTIGAHYYTTITVKDKIAATSKTSPTVIYQ</sequence>
<evidence type="ECO:0000313" key="3">
    <source>
        <dbReference type="EMBL" id="RTE53744.1"/>
    </source>
</evidence>
<feature type="signal peptide" evidence="2">
    <location>
        <begin position="1"/>
        <end position="24"/>
    </location>
</feature>
<organism evidence="3 4">
    <name type="scientific">Arenibacter aquaticus</name>
    <dbReference type="NCBI Taxonomy" id="2489054"/>
    <lineage>
        <taxon>Bacteria</taxon>
        <taxon>Pseudomonadati</taxon>
        <taxon>Bacteroidota</taxon>
        <taxon>Flavobacteriia</taxon>
        <taxon>Flavobacteriales</taxon>
        <taxon>Flavobacteriaceae</taxon>
        <taxon>Arenibacter</taxon>
    </lineage>
</organism>
<evidence type="ECO:0000256" key="1">
    <source>
        <dbReference type="SAM" id="MobiDB-lite"/>
    </source>
</evidence>
<feature type="chain" id="PRO_5018616838" description="Fibronectin type-III domain-containing protein" evidence="2">
    <location>
        <begin position="25"/>
        <end position="248"/>
    </location>
</feature>
<dbReference type="EMBL" id="RQPJ01000003">
    <property type="protein sequence ID" value="RTE53744.1"/>
    <property type="molecule type" value="Genomic_DNA"/>
</dbReference>
<dbReference type="PROSITE" id="PS51257">
    <property type="entry name" value="PROKAR_LIPOPROTEIN"/>
    <property type="match status" value="1"/>
</dbReference>
<keyword evidence="4" id="KW-1185">Reference proteome</keyword>
<keyword evidence="2" id="KW-0732">Signal</keyword>
<dbReference type="Proteomes" id="UP000267585">
    <property type="component" value="Unassembled WGS sequence"/>
</dbReference>
<reference evidence="3 4" key="1">
    <citation type="submission" date="2018-11" db="EMBL/GenBank/DDBJ databases">
        <title>Arenibacter aquaticus sp.nov., a marine bacterium isolated from surface seawater in the South China Sea.</title>
        <authorList>
            <person name="Guo J."/>
            <person name="Sun J."/>
        </authorList>
    </citation>
    <scope>NUCLEOTIDE SEQUENCE [LARGE SCALE GENOMIC DNA]</scope>
    <source>
        <strain evidence="3 4">GUO666</strain>
    </source>
</reference>
<proteinExistence type="predicted"/>
<feature type="region of interest" description="Disordered" evidence="1">
    <location>
        <begin position="26"/>
        <end position="52"/>
    </location>
</feature>
<dbReference type="OrthoDB" id="1354696at2"/>
<evidence type="ECO:0000256" key="2">
    <source>
        <dbReference type="SAM" id="SignalP"/>
    </source>
</evidence>
<protein>
    <recommendedName>
        <fullName evidence="5">Fibronectin type-III domain-containing protein</fullName>
    </recommendedName>
</protein>
<dbReference type="Gene3D" id="2.60.40.10">
    <property type="entry name" value="Immunoglobulins"/>
    <property type="match status" value="1"/>
</dbReference>
<gene>
    <name evidence="3" type="ORF">EHW67_07330</name>
</gene>
<evidence type="ECO:0008006" key="5">
    <source>
        <dbReference type="Google" id="ProtNLM"/>
    </source>
</evidence>
<accession>A0A3S0IMY4</accession>
<dbReference type="InterPro" id="IPR013783">
    <property type="entry name" value="Ig-like_fold"/>
</dbReference>
<comment type="caution">
    <text evidence="3">The sequence shown here is derived from an EMBL/GenBank/DDBJ whole genome shotgun (WGS) entry which is preliminary data.</text>
</comment>
<name>A0A3S0IMY4_9FLAO</name>
<dbReference type="AlphaFoldDB" id="A0A3S0IMY4"/>
<feature type="compositionally biased region" description="Polar residues" evidence="1">
    <location>
        <begin position="28"/>
        <end position="52"/>
    </location>
</feature>
<evidence type="ECO:0000313" key="4">
    <source>
        <dbReference type="Proteomes" id="UP000267585"/>
    </source>
</evidence>